<proteinExistence type="predicted"/>
<dbReference type="InterPro" id="IPR000182">
    <property type="entry name" value="GNAT_dom"/>
</dbReference>
<dbReference type="InterPro" id="IPR016181">
    <property type="entry name" value="Acyl_CoA_acyltransferase"/>
</dbReference>
<dbReference type="PROSITE" id="PS51186">
    <property type="entry name" value="GNAT"/>
    <property type="match status" value="1"/>
</dbReference>
<dbReference type="RefSeq" id="WP_189090929.1">
    <property type="nucleotide sequence ID" value="NZ_BMQL01000013.1"/>
</dbReference>
<evidence type="ECO:0000259" key="3">
    <source>
        <dbReference type="PROSITE" id="PS51186"/>
    </source>
</evidence>
<accession>A0A918C9K8</accession>
<sequence length="134" mass="15291">MDNPIEIQVNVLPEFTELANMHALAFDYQNPRAPEFWGAILAHSLCWLTVYREDRLVGFANVAWDGGVNAFLLDVTVHPEFARQGIGSSMVKRALVEAGVRGARWMHVNYQTHLQEFYLSCGFMKTRAGRQRLH</sequence>
<evidence type="ECO:0000313" key="5">
    <source>
        <dbReference type="Proteomes" id="UP000603865"/>
    </source>
</evidence>
<reference evidence="4" key="2">
    <citation type="submission" date="2020-09" db="EMBL/GenBank/DDBJ databases">
        <authorList>
            <person name="Sun Q."/>
            <person name="Ohkuma M."/>
        </authorList>
    </citation>
    <scope>NUCLEOTIDE SEQUENCE</scope>
    <source>
        <strain evidence="4">JCM 31311</strain>
    </source>
</reference>
<name>A0A918C9K8_9DEIO</name>
<keyword evidence="2" id="KW-0012">Acyltransferase</keyword>
<reference evidence="4" key="1">
    <citation type="journal article" date="2014" name="Int. J. Syst. Evol. Microbiol.">
        <title>Complete genome sequence of Corynebacterium casei LMG S-19264T (=DSM 44701T), isolated from a smear-ripened cheese.</title>
        <authorList>
            <consortium name="US DOE Joint Genome Institute (JGI-PGF)"/>
            <person name="Walter F."/>
            <person name="Albersmeier A."/>
            <person name="Kalinowski J."/>
            <person name="Ruckert C."/>
        </authorList>
    </citation>
    <scope>NUCLEOTIDE SEQUENCE</scope>
    <source>
        <strain evidence="4">JCM 31311</strain>
    </source>
</reference>
<dbReference type="GO" id="GO:0005737">
    <property type="term" value="C:cytoplasm"/>
    <property type="evidence" value="ECO:0007669"/>
    <property type="project" value="TreeGrafter"/>
</dbReference>
<dbReference type="SUPFAM" id="SSF55729">
    <property type="entry name" value="Acyl-CoA N-acyltransferases (Nat)"/>
    <property type="match status" value="1"/>
</dbReference>
<dbReference type="EMBL" id="BMQL01000013">
    <property type="protein sequence ID" value="GGR11659.1"/>
    <property type="molecule type" value="Genomic_DNA"/>
</dbReference>
<organism evidence="4 5">
    <name type="scientific">Deinococcus ruber</name>
    <dbReference type="NCBI Taxonomy" id="1848197"/>
    <lineage>
        <taxon>Bacteria</taxon>
        <taxon>Thermotogati</taxon>
        <taxon>Deinococcota</taxon>
        <taxon>Deinococci</taxon>
        <taxon>Deinococcales</taxon>
        <taxon>Deinococcaceae</taxon>
        <taxon>Deinococcus</taxon>
    </lineage>
</organism>
<dbReference type="Gene3D" id="3.40.630.30">
    <property type="match status" value="1"/>
</dbReference>
<dbReference type="GO" id="GO:0008080">
    <property type="term" value="F:N-acetyltransferase activity"/>
    <property type="evidence" value="ECO:0007669"/>
    <property type="project" value="InterPro"/>
</dbReference>
<evidence type="ECO:0000256" key="2">
    <source>
        <dbReference type="ARBA" id="ARBA00023315"/>
    </source>
</evidence>
<dbReference type="PANTHER" id="PTHR43626">
    <property type="entry name" value="ACYL-COA N-ACYLTRANSFERASE"/>
    <property type="match status" value="1"/>
</dbReference>
<dbReference type="Pfam" id="PF00583">
    <property type="entry name" value="Acetyltransf_1"/>
    <property type="match status" value="1"/>
</dbReference>
<dbReference type="InterPro" id="IPR045039">
    <property type="entry name" value="NSI-like"/>
</dbReference>
<evidence type="ECO:0000313" key="4">
    <source>
        <dbReference type="EMBL" id="GGR11659.1"/>
    </source>
</evidence>
<dbReference type="PANTHER" id="PTHR43626:SF4">
    <property type="entry name" value="GCN5-RELATED N-ACETYLTRANSFERASE 2, CHLOROPLASTIC"/>
    <property type="match status" value="1"/>
</dbReference>
<dbReference type="CDD" id="cd04301">
    <property type="entry name" value="NAT_SF"/>
    <property type="match status" value="1"/>
</dbReference>
<keyword evidence="1" id="KW-0808">Transferase</keyword>
<feature type="domain" description="N-acetyltransferase" evidence="3">
    <location>
        <begin position="7"/>
        <end position="134"/>
    </location>
</feature>
<gene>
    <name evidence="4" type="ORF">GCM10008957_25840</name>
</gene>
<evidence type="ECO:0000256" key="1">
    <source>
        <dbReference type="ARBA" id="ARBA00022679"/>
    </source>
</evidence>
<protein>
    <submittedName>
        <fullName evidence="4">N-acetyltransferase</fullName>
    </submittedName>
</protein>
<comment type="caution">
    <text evidence="4">The sequence shown here is derived from an EMBL/GenBank/DDBJ whole genome shotgun (WGS) entry which is preliminary data.</text>
</comment>
<dbReference type="AlphaFoldDB" id="A0A918C9K8"/>
<keyword evidence="5" id="KW-1185">Reference proteome</keyword>
<dbReference type="Proteomes" id="UP000603865">
    <property type="component" value="Unassembled WGS sequence"/>
</dbReference>